<gene>
    <name evidence="1" type="ORF">E2F43_15065</name>
</gene>
<proteinExistence type="predicted"/>
<evidence type="ECO:0000313" key="2">
    <source>
        <dbReference type="Proteomes" id="UP000295554"/>
    </source>
</evidence>
<name>A0A4R5LR20_9GAMM</name>
<sequence length="379" mass="43006">MFPRCSIFPASRLSTLVGSGNNKLHKHTPATLKLAEVLLDPTKSNINTLRSRLIDYELECSSTLAPLAYEFAPYFYYLLNQLDCFENIPESLQQLMRDSSLHAASVAIARRHVIEKLGRSLKDAGIEAILLKGAAMDRWTYPEQAFRLGGDVDLLVRESDYHTIDKILAPIAKRHDKFPGQPAFSALAVEKPFVVSSPTKVCLDVHRNLTIPHVYNIDLEGFFDRATPHPAKSNFLVMSPEDNLLHFAVHSFYDMRLFNKQTMDAAQLMEKTQINWDALLDSANRYKMQGPLKLFLWGLRSAFTQQQAMPQQDIDTPSLWKQYLTRMLLTASNETHGRKGKVFRFRQVTSQIFLSGDIAGYTRYNIAYAAAKMGRITAK</sequence>
<dbReference type="Proteomes" id="UP000295554">
    <property type="component" value="Unassembled WGS sequence"/>
</dbReference>
<keyword evidence="2" id="KW-1185">Reference proteome</keyword>
<dbReference type="AlphaFoldDB" id="A0A4R5LR20"/>
<dbReference type="EMBL" id="SMSE01000003">
    <property type="protein sequence ID" value="TDG12876.1"/>
    <property type="molecule type" value="Genomic_DNA"/>
</dbReference>
<organism evidence="1 2">
    <name type="scientific">Seongchinamella unica</name>
    <dbReference type="NCBI Taxonomy" id="2547392"/>
    <lineage>
        <taxon>Bacteria</taxon>
        <taxon>Pseudomonadati</taxon>
        <taxon>Pseudomonadota</taxon>
        <taxon>Gammaproteobacteria</taxon>
        <taxon>Cellvibrionales</taxon>
        <taxon>Halieaceae</taxon>
        <taxon>Seongchinamella</taxon>
    </lineage>
</organism>
<dbReference type="InterPro" id="IPR039498">
    <property type="entry name" value="NTP_transf_5"/>
</dbReference>
<dbReference type="Pfam" id="PF14907">
    <property type="entry name" value="NTP_transf_5"/>
    <property type="match status" value="1"/>
</dbReference>
<comment type="caution">
    <text evidence="1">The sequence shown here is derived from an EMBL/GenBank/DDBJ whole genome shotgun (WGS) entry which is preliminary data.</text>
</comment>
<evidence type="ECO:0000313" key="1">
    <source>
        <dbReference type="EMBL" id="TDG12876.1"/>
    </source>
</evidence>
<dbReference type="OrthoDB" id="5497963at2"/>
<reference evidence="1 2" key="1">
    <citation type="submission" date="2019-03" db="EMBL/GenBank/DDBJ databases">
        <title>Seongchinamella monodicae gen. nov., sp. nov., a novel member of the Gammaproteobacteria isolated from a tidal mudflat of beach.</title>
        <authorList>
            <person name="Yang H.G."/>
            <person name="Kang J.W."/>
            <person name="Lee S.D."/>
        </authorList>
    </citation>
    <scope>NUCLEOTIDE SEQUENCE [LARGE SCALE GENOMIC DNA]</scope>
    <source>
        <strain evidence="1 2">GH4-78</strain>
    </source>
</reference>
<accession>A0A4R5LR20</accession>
<evidence type="ECO:0008006" key="3">
    <source>
        <dbReference type="Google" id="ProtNLM"/>
    </source>
</evidence>
<protein>
    <recommendedName>
        <fullName evidence="3">Nucleotidyltransferase family protein</fullName>
    </recommendedName>
</protein>